<dbReference type="EMBL" id="QXFT01001309">
    <property type="protein sequence ID" value="KAE9322370.1"/>
    <property type="molecule type" value="Genomic_DNA"/>
</dbReference>
<dbReference type="SUPFAM" id="SSF56672">
    <property type="entry name" value="DNA/RNA polymerases"/>
    <property type="match status" value="1"/>
</dbReference>
<keyword evidence="1" id="KW-0808">Transferase</keyword>
<protein>
    <recommendedName>
        <fullName evidence="6">Peptidase A2 domain-containing protein</fullName>
    </recommendedName>
</protein>
<dbReference type="GO" id="GO:0004190">
    <property type="term" value="F:aspartic-type endopeptidase activity"/>
    <property type="evidence" value="ECO:0007669"/>
    <property type="project" value="InterPro"/>
</dbReference>
<evidence type="ECO:0000259" key="6">
    <source>
        <dbReference type="PROSITE" id="PS50175"/>
    </source>
</evidence>
<reference evidence="7 8" key="1">
    <citation type="submission" date="2018-08" db="EMBL/GenBank/DDBJ databases">
        <title>Genomic investigation of the strawberry pathogen Phytophthora fragariae indicates pathogenicity is determined by transcriptional variation in three key races.</title>
        <authorList>
            <person name="Adams T.M."/>
            <person name="Armitage A.D."/>
            <person name="Sobczyk M.K."/>
            <person name="Bates H.J."/>
            <person name="Dunwell J.M."/>
            <person name="Nellist C.F."/>
            <person name="Harrison R.J."/>
        </authorList>
    </citation>
    <scope>NUCLEOTIDE SEQUENCE [LARGE SCALE GENOMIC DNA]</scope>
    <source>
        <strain evidence="7 8">SCRP333</strain>
    </source>
</reference>
<organism evidence="7 8">
    <name type="scientific">Phytophthora rubi</name>
    <dbReference type="NCBI Taxonomy" id="129364"/>
    <lineage>
        <taxon>Eukaryota</taxon>
        <taxon>Sar</taxon>
        <taxon>Stramenopiles</taxon>
        <taxon>Oomycota</taxon>
        <taxon>Peronosporomycetes</taxon>
        <taxon>Peronosporales</taxon>
        <taxon>Peronosporaceae</taxon>
        <taxon>Phytophthora</taxon>
    </lineage>
</organism>
<keyword evidence="5" id="KW-0378">Hydrolase</keyword>
<dbReference type="InterPro" id="IPR043502">
    <property type="entry name" value="DNA/RNA_pol_sf"/>
</dbReference>
<evidence type="ECO:0000313" key="8">
    <source>
        <dbReference type="Proteomes" id="UP000434957"/>
    </source>
</evidence>
<evidence type="ECO:0000256" key="1">
    <source>
        <dbReference type="ARBA" id="ARBA00022679"/>
    </source>
</evidence>
<dbReference type="PANTHER" id="PTHR37984">
    <property type="entry name" value="PROTEIN CBG26694"/>
    <property type="match status" value="1"/>
</dbReference>
<dbReference type="CDD" id="cd00303">
    <property type="entry name" value="retropepsin_like"/>
    <property type="match status" value="1"/>
</dbReference>
<dbReference type="InterPro" id="IPR021109">
    <property type="entry name" value="Peptidase_aspartic_dom_sf"/>
</dbReference>
<feature type="domain" description="Peptidase A2" evidence="6">
    <location>
        <begin position="12"/>
        <end position="95"/>
    </location>
</feature>
<evidence type="ECO:0000256" key="5">
    <source>
        <dbReference type="ARBA" id="ARBA00022801"/>
    </source>
</evidence>
<dbReference type="SUPFAM" id="SSF50630">
    <property type="entry name" value="Acid proteases"/>
    <property type="match status" value="1"/>
</dbReference>
<evidence type="ECO:0000256" key="2">
    <source>
        <dbReference type="ARBA" id="ARBA00022695"/>
    </source>
</evidence>
<keyword evidence="3" id="KW-0540">Nuclease</keyword>
<comment type="caution">
    <text evidence="7">The sequence shown here is derived from an EMBL/GenBank/DDBJ whole genome shotgun (WGS) entry which is preliminary data.</text>
</comment>
<keyword evidence="4" id="KW-0255">Endonuclease</keyword>
<keyword evidence="2" id="KW-0548">Nucleotidyltransferase</keyword>
<sequence>METEVLIGTHRFRTLVDTGCSSSVIEQSVVSKTKELMKLTRSEATFRQANTSTGRTTHVATTQLILPVFSSKRCVTHNFRVAPTLLYPVILGRDFLLRQAAAALAAHDEDRPTEIAVDDALGGEVVTSLLDDTALNEKEQRVMAELFSEFSRVCSGCLGLITGKPYVLPLKAGAIPFACRPFPVPQAYLPPLKKDISRLVELGVLIPDSDSPWAPPASTVPKKDGSIRPLCDFRRLNRLLDRHFYPLPKIAEIPRQL</sequence>
<name>A0A6A4E9Z8_9STRA</name>
<dbReference type="InterPro" id="IPR050951">
    <property type="entry name" value="Retrovirus_Pol_polyprotein"/>
</dbReference>
<evidence type="ECO:0000313" key="7">
    <source>
        <dbReference type="EMBL" id="KAE9322370.1"/>
    </source>
</evidence>
<dbReference type="InterPro" id="IPR001995">
    <property type="entry name" value="Peptidase_A2_cat"/>
</dbReference>
<accession>A0A6A4E9Z8</accession>
<dbReference type="GO" id="GO:0016779">
    <property type="term" value="F:nucleotidyltransferase activity"/>
    <property type="evidence" value="ECO:0007669"/>
    <property type="project" value="UniProtKB-KW"/>
</dbReference>
<dbReference type="Proteomes" id="UP000434957">
    <property type="component" value="Unassembled WGS sequence"/>
</dbReference>
<dbReference type="AlphaFoldDB" id="A0A6A4E9Z8"/>
<dbReference type="PANTHER" id="PTHR37984:SF5">
    <property type="entry name" value="PROTEIN NYNRIN-LIKE"/>
    <property type="match status" value="1"/>
</dbReference>
<dbReference type="Gene3D" id="2.40.70.10">
    <property type="entry name" value="Acid Proteases"/>
    <property type="match status" value="1"/>
</dbReference>
<dbReference type="GO" id="GO:0006508">
    <property type="term" value="P:proteolysis"/>
    <property type="evidence" value="ECO:0007669"/>
    <property type="project" value="InterPro"/>
</dbReference>
<keyword evidence="8" id="KW-1185">Reference proteome</keyword>
<proteinExistence type="predicted"/>
<dbReference type="Gene3D" id="3.10.10.10">
    <property type="entry name" value="HIV Type 1 Reverse Transcriptase, subunit A, domain 1"/>
    <property type="match status" value="1"/>
</dbReference>
<dbReference type="Pfam" id="PF13975">
    <property type="entry name" value="gag-asp_proteas"/>
    <property type="match status" value="1"/>
</dbReference>
<evidence type="ECO:0000256" key="3">
    <source>
        <dbReference type="ARBA" id="ARBA00022722"/>
    </source>
</evidence>
<dbReference type="PROSITE" id="PS50175">
    <property type="entry name" value="ASP_PROT_RETROV"/>
    <property type="match status" value="1"/>
</dbReference>
<gene>
    <name evidence="7" type="ORF">PR003_g17258</name>
</gene>
<dbReference type="GO" id="GO:0004519">
    <property type="term" value="F:endonuclease activity"/>
    <property type="evidence" value="ECO:0007669"/>
    <property type="project" value="UniProtKB-KW"/>
</dbReference>
<evidence type="ECO:0000256" key="4">
    <source>
        <dbReference type="ARBA" id="ARBA00022759"/>
    </source>
</evidence>